<dbReference type="AlphaFoldDB" id="U2WTB4"/>
<accession>U2WTB4</accession>
<organism evidence="1 2">
    <name type="scientific">Geobacillus kaustophilus GBlys</name>
    <dbReference type="NCBI Taxonomy" id="1337888"/>
    <lineage>
        <taxon>Bacteria</taxon>
        <taxon>Bacillati</taxon>
        <taxon>Bacillota</taxon>
        <taxon>Bacilli</taxon>
        <taxon>Bacillales</taxon>
        <taxon>Anoxybacillaceae</taxon>
        <taxon>Geobacillus</taxon>
        <taxon>Geobacillus thermoleovorans group</taxon>
    </lineage>
</organism>
<dbReference type="EMBL" id="BASG01000022">
    <property type="protein sequence ID" value="GAD14021.1"/>
    <property type="molecule type" value="Genomic_DNA"/>
</dbReference>
<dbReference type="Pfam" id="PF05582">
    <property type="entry name" value="Peptidase_U57"/>
    <property type="match status" value="1"/>
</dbReference>
<reference evidence="2" key="1">
    <citation type="journal article" date="2013" name="Genome">
        <title>Draft Genome Sequence of Geobacillus kaustophilus GBlys, a Lysogenic Strain with Bacteriophage phiOH2.</title>
        <authorList>
            <person name="Doi K."/>
            <person name="Mori K."/>
            <person name="Martono H."/>
            <person name="Nagayoshi Y."/>
            <person name="Fujino Y."/>
            <person name="Tashiro K."/>
            <person name="Kuhara S."/>
            <person name="Ohshima T."/>
        </authorList>
    </citation>
    <scope>NUCLEOTIDE SEQUENCE [LARGE SCALE GENOMIC DNA]</scope>
    <source>
        <strain evidence="2">GBlys</strain>
    </source>
</reference>
<dbReference type="InterPro" id="IPR008764">
    <property type="entry name" value="Peptidase_U57"/>
</dbReference>
<proteinExistence type="predicted"/>
<dbReference type="NCBIfam" id="TIGR02855">
    <property type="entry name" value="spore_yabG"/>
    <property type="match status" value="1"/>
</dbReference>
<protein>
    <submittedName>
        <fullName evidence="1">Sporulation peptidase YabG</fullName>
    </submittedName>
</protein>
<evidence type="ECO:0000313" key="2">
    <source>
        <dbReference type="Proteomes" id="UP000016424"/>
    </source>
</evidence>
<evidence type="ECO:0000313" key="1">
    <source>
        <dbReference type="EMBL" id="GAD14021.1"/>
    </source>
</evidence>
<dbReference type="PIRSF" id="PIRSF011575">
    <property type="entry name" value="YabG"/>
    <property type="match status" value="1"/>
</dbReference>
<gene>
    <name evidence="1" type="ORF">GBL_2238</name>
</gene>
<dbReference type="Proteomes" id="UP000016424">
    <property type="component" value="Unassembled WGS sequence"/>
</dbReference>
<sequence>MMDVIKIGDIVARKSYQCDLLFRVIDIKEKNGEWEAILYGEDVRLVADAPCSDLVVIDEQEQQERKKREIELIEQSYRLFRQDYQAIKQKVEYRATGGYRVEKDFFQIPGRVLHLDGDPLYLRKCMDLYERIGVPVHGIYCEESEMPEKVGYWIEQFRPDILVITGHDSYSKSKGKVHELKAYRHSRHFVQTVKEARKKVPHLDQLIIFAGACQSHFESLIRAGANFASSPARVNIHALDPVYIVSRLSFTPFTETVDVWDVLRNTLTGEKGLGGVETKGVLRTGMPFRLIENREENRRS</sequence>
<comment type="caution">
    <text evidence="1">The sequence shown here is derived from an EMBL/GenBank/DDBJ whole genome shotgun (WGS) entry which is preliminary data.</text>
</comment>
<name>U2WTB4_GEOKU</name>